<dbReference type="PROSITE" id="PS00727">
    <property type="entry name" value="AP_NUCLEASE_F1_2"/>
    <property type="match status" value="1"/>
</dbReference>
<dbReference type="InterPro" id="IPR036691">
    <property type="entry name" value="Endo/exonu/phosph_ase_sf"/>
</dbReference>
<feature type="site" description="Transition state stabilizer" evidence="8">
    <location>
        <position position="186"/>
    </location>
</feature>
<dbReference type="NCBIfam" id="TIGR00195">
    <property type="entry name" value="exoDNase_III"/>
    <property type="match status" value="1"/>
</dbReference>
<keyword evidence="5 7" id="KW-0460">Magnesium</keyword>
<evidence type="ECO:0000256" key="8">
    <source>
        <dbReference type="PIRSR" id="PIRSR604808-3"/>
    </source>
</evidence>
<feature type="site" description="Interaction with DNA substrate" evidence="8">
    <location>
        <position position="281"/>
    </location>
</feature>
<reference evidence="11 12" key="1">
    <citation type="journal article" date="2010" name="Stand. Genomic Sci.">
        <title>Complete genome sequence of Haliangium ochraceum type strain (SMP-2).</title>
        <authorList>
            <consortium name="US DOE Joint Genome Institute (JGI-PGF)"/>
            <person name="Ivanova N."/>
            <person name="Daum C."/>
            <person name="Lang E."/>
            <person name="Abt B."/>
            <person name="Kopitz M."/>
            <person name="Saunders E."/>
            <person name="Lapidus A."/>
            <person name="Lucas S."/>
            <person name="Glavina Del Rio T."/>
            <person name="Nolan M."/>
            <person name="Tice H."/>
            <person name="Copeland A."/>
            <person name="Cheng J.F."/>
            <person name="Chen F."/>
            <person name="Bruce D."/>
            <person name="Goodwin L."/>
            <person name="Pitluck S."/>
            <person name="Mavromatis K."/>
            <person name="Pati A."/>
            <person name="Mikhailova N."/>
            <person name="Chen A."/>
            <person name="Palaniappan K."/>
            <person name="Land M."/>
            <person name="Hauser L."/>
            <person name="Chang Y.J."/>
            <person name="Jeffries C.D."/>
            <person name="Detter J.C."/>
            <person name="Brettin T."/>
            <person name="Rohde M."/>
            <person name="Goker M."/>
            <person name="Bristow J."/>
            <person name="Markowitz V."/>
            <person name="Eisen J.A."/>
            <person name="Hugenholtz P."/>
            <person name="Kyrpides N.C."/>
            <person name="Klenk H.P."/>
        </authorList>
    </citation>
    <scope>NUCLEOTIDE SEQUENCE [LARGE SCALE GENOMIC DNA]</scope>
    <source>
        <strain evidence="12">DSM 14365 / CIP 107738 / JCM 11303 / AJ 13395 / SMP-2</strain>
    </source>
</reference>
<evidence type="ECO:0000256" key="5">
    <source>
        <dbReference type="ARBA" id="ARBA00022842"/>
    </source>
</evidence>
<feature type="binding site" evidence="7">
    <location>
        <position position="68"/>
    </location>
    <ligand>
        <name>Mg(2+)</name>
        <dbReference type="ChEBI" id="CHEBI:18420"/>
        <label>1</label>
    </ligand>
</feature>
<sequence>MLARVRVVSWNVNGLRAVDRTTPRRASAAASPSPGQVRASTGARAQRGGGRFRRWIERVDATIVGVQEVRARRDALPRRLLQPRGWHAHLVEAERAGYSGVGLYAKLAPDGADTALAGGDFDREGRLQIAHFGRLSVANVYFPNGNGSNRDNSRVPFKLDFYRALFDALGALRDAGQRVLVMGDFNTAHRDIDLARPKQNRKTSGFLPEERAELDRWVAAGWVDTFRHFEPGPGHYTWWSQRAGVRARNIGWRIDYVFACPEAMPFVRSAFLMPQVGGSDHCPHGVVLDPAITRAAPPLPS</sequence>
<evidence type="ECO:0000256" key="2">
    <source>
        <dbReference type="ARBA" id="ARBA00007092"/>
    </source>
</evidence>
<dbReference type="SUPFAM" id="SSF56219">
    <property type="entry name" value="DNase I-like"/>
    <property type="match status" value="1"/>
</dbReference>
<feature type="active site" evidence="6">
    <location>
        <position position="141"/>
    </location>
</feature>
<dbReference type="GO" id="GO:0003677">
    <property type="term" value="F:DNA binding"/>
    <property type="evidence" value="ECO:0007669"/>
    <property type="project" value="InterPro"/>
</dbReference>
<dbReference type="HOGENOM" id="CLU_027539_1_3_7"/>
<dbReference type="OrthoDB" id="9803914at2"/>
<gene>
    <name evidence="11" type="ordered locus">Hoch_6423</name>
</gene>
<comment type="cofactor">
    <cofactor evidence="7">
        <name>Mg(2+)</name>
        <dbReference type="ChEBI" id="CHEBI:18420"/>
    </cofactor>
    <cofactor evidence="7">
        <name>Mn(2+)</name>
        <dbReference type="ChEBI" id="CHEBI:29035"/>
    </cofactor>
    <text evidence="7">Probably binds two magnesium or manganese ions per subunit.</text>
</comment>
<name>D0LQ83_HALO1</name>
<dbReference type="GO" id="GO:0006284">
    <property type="term" value="P:base-excision repair"/>
    <property type="evidence" value="ECO:0007669"/>
    <property type="project" value="TreeGrafter"/>
</dbReference>
<dbReference type="PANTHER" id="PTHR22748:SF6">
    <property type="entry name" value="DNA-(APURINIC OR APYRIMIDINIC SITE) ENDONUCLEASE"/>
    <property type="match status" value="1"/>
</dbReference>
<dbReference type="Proteomes" id="UP000001880">
    <property type="component" value="Chromosome"/>
</dbReference>
<feature type="active site" description="Proton donor/acceptor" evidence="6">
    <location>
        <position position="184"/>
    </location>
</feature>
<evidence type="ECO:0000313" key="11">
    <source>
        <dbReference type="EMBL" id="ACY18892.1"/>
    </source>
</evidence>
<feature type="compositionally biased region" description="Low complexity" evidence="9">
    <location>
        <begin position="24"/>
        <end position="46"/>
    </location>
</feature>
<dbReference type="EC" id="4.2.99.18" evidence="11"/>
<keyword evidence="4" id="KW-0378">Hydrolase</keyword>
<feature type="binding site" evidence="7">
    <location>
        <position position="184"/>
    </location>
    <ligand>
        <name>Mg(2+)</name>
        <dbReference type="ChEBI" id="CHEBI:18420"/>
        <label>1</label>
    </ligand>
</feature>
<evidence type="ECO:0000256" key="3">
    <source>
        <dbReference type="ARBA" id="ARBA00022723"/>
    </source>
</evidence>
<feature type="binding site" evidence="7">
    <location>
        <position position="11"/>
    </location>
    <ligand>
        <name>Mg(2+)</name>
        <dbReference type="ChEBI" id="CHEBI:18420"/>
        <label>1</label>
    </ligand>
</feature>
<keyword evidence="12" id="KW-1185">Reference proteome</keyword>
<evidence type="ECO:0000259" key="10">
    <source>
        <dbReference type="Pfam" id="PF03372"/>
    </source>
</evidence>
<dbReference type="GO" id="GO:0140078">
    <property type="term" value="F:class I DNA-(apurinic or apyrimidinic site) endonuclease activity"/>
    <property type="evidence" value="ECO:0007669"/>
    <property type="project" value="UniProtKB-EC"/>
</dbReference>
<dbReference type="InterPro" id="IPR004808">
    <property type="entry name" value="AP_endonuc_1"/>
</dbReference>
<evidence type="ECO:0000256" key="9">
    <source>
        <dbReference type="SAM" id="MobiDB-lite"/>
    </source>
</evidence>
<dbReference type="GO" id="GO:0008081">
    <property type="term" value="F:phosphoric diester hydrolase activity"/>
    <property type="evidence" value="ECO:0007669"/>
    <property type="project" value="TreeGrafter"/>
</dbReference>
<proteinExistence type="inferred from homology"/>
<protein>
    <submittedName>
        <fullName evidence="11">Exodeoxyribonuclease III Xth</fullName>
        <ecNumber evidence="11">4.2.99.18</ecNumber>
    </submittedName>
</protein>
<organism evidence="11 12">
    <name type="scientific">Haliangium ochraceum (strain DSM 14365 / JCM 11303 / SMP-2)</name>
    <dbReference type="NCBI Taxonomy" id="502025"/>
    <lineage>
        <taxon>Bacteria</taxon>
        <taxon>Pseudomonadati</taxon>
        <taxon>Myxococcota</taxon>
        <taxon>Polyangia</taxon>
        <taxon>Haliangiales</taxon>
        <taxon>Kofleriaceae</taxon>
        <taxon>Haliangium</taxon>
    </lineage>
</organism>
<feature type="region of interest" description="Disordered" evidence="9">
    <location>
        <begin position="21"/>
        <end position="46"/>
    </location>
</feature>
<dbReference type="EMBL" id="CP001804">
    <property type="protein sequence ID" value="ACY18892.1"/>
    <property type="molecule type" value="Genomic_DNA"/>
</dbReference>
<dbReference type="PANTHER" id="PTHR22748">
    <property type="entry name" value="AP ENDONUCLEASE"/>
    <property type="match status" value="1"/>
</dbReference>
<feature type="binding site" evidence="7">
    <location>
        <position position="186"/>
    </location>
    <ligand>
        <name>Mg(2+)</name>
        <dbReference type="ChEBI" id="CHEBI:18420"/>
        <label>1</label>
    </ligand>
</feature>
<dbReference type="Gene3D" id="3.60.10.10">
    <property type="entry name" value="Endonuclease/exonuclease/phosphatase"/>
    <property type="match status" value="1"/>
</dbReference>
<keyword evidence="7" id="KW-0464">Manganese</keyword>
<keyword evidence="11" id="KW-0456">Lyase</keyword>
<comment type="similarity">
    <text evidence="2">Belongs to the DNA repair enzymes AP/ExoA family.</text>
</comment>
<feature type="domain" description="Endonuclease/exonuclease/phosphatase" evidence="10">
    <location>
        <begin position="8"/>
        <end position="281"/>
    </location>
</feature>
<dbReference type="NCBIfam" id="TIGR00633">
    <property type="entry name" value="xth"/>
    <property type="match status" value="1"/>
</dbReference>
<feature type="binding site" evidence="7">
    <location>
        <position position="281"/>
    </location>
    <ligand>
        <name>Mg(2+)</name>
        <dbReference type="ChEBI" id="CHEBI:18420"/>
        <label>1</label>
    </ligand>
</feature>
<feature type="binding site" evidence="7">
    <location>
        <position position="280"/>
    </location>
    <ligand>
        <name>Mg(2+)</name>
        <dbReference type="ChEBI" id="CHEBI:18420"/>
        <label>1</label>
    </ligand>
</feature>
<dbReference type="KEGG" id="hoh:Hoch_6423"/>
<dbReference type="InterPro" id="IPR020848">
    <property type="entry name" value="AP_endonuclease_F1_CS"/>
</dbReference>
<accession>D0LQ83</accession>
<dbReference type="Pfam" id="PF03372">
    <property type="entry name" value="Exo_endo_phos"/>
    <property type="match status" value="1"/>
</dbReference>
<feature type="active site" description="Proton acceptor" evidence="6">
    <location>
        <position position="281"/>
    </location>
</feature>
<feature type="site" description="Important for catalytic activity" evidence="8">
    <location>
        <position position="255"/>
    </location>
</feature>
<dbReference type="eggNOG" id="COG0708">
    <property type="taxonomic scope" value="Bacteria"/>
</dbReference>
<evidence type="ECO:0000256" key="1">
    <source>
        <dbReference type="ARBA" id="ARBA00001936"/>
    </source>
</evidence>
<dbReference type="InterPro" id="IPR005135">
    <property type="entry name" value="Endo/exonuclease/phosphatase"/>
</dbReference>
<dbReference type="AlphaFoldDB" id="D0LQ83"/>
<comment type="cofactor">
    <cofactor evidence="1">
        <name>Mn(2+)</name>
        <dbReference type="ChEBI" id="CHEBI:29035"/>
    </cofactor>
</comment>
<keyword evidence="3 7" id="KW-0479">Metal-binding</keyword>
<evidence type="ECO:0000256" key="4">
    <source>
        <dbReference type="ARBA" id="ARBA00022801"/>
    </source>
</evidence>
<dbReference type="PROSITE" id="PS51435">
    <property type="entry name" value="AP_NUCLEASE_F1_4"/>
    <property type="match status" value="1"/>
</dbReference>
<dbReference type="STRING" id="502025.Hoch_6423"/>
<evidence type="ECO:0000313" key="12">
    <source>
        <dbReference type="Proteomes" id="UP000001880"/>
    </source>
</evidence>
<evidence type="ECO:0000256" key="6">
    <source>
        <dbReference type="PIRSR" id="PIRSR604808-1"/>
    </source>
</evidence>
<evidence type="ECO:0000256" key="7">
    <source>
        <dbReference type="PIRSR" id="PIRSR604808-2"/>
    </source>
</evidence>
<dbReference type="GO" id="GO:0008311">
    <property type="term" value="F:double-stranded DNA 3'-5' DNA exonuclease activity"/>
    <property type="evidence" value="ECO:0007669"/>
    <property type="project" value="TreeGrafter"/>
</dbReference>
<dbReference type="GO" id="GO:0046872">
    <property type="term" value="F:metal ion binding"/>
    <property type="evidence" value="ECO:0007669"/>
    <property type="project" value="UniProtKB-KW"/>
</dbReference>